<evidence type="ECO:0000313" key="2">
    <source>
        <dbReference type="EMBL" id="JAH76301.1"/>
    </source>
</evidence>
<feature type="region of interest" description="Disordered" evidence="1">
    <location>
        <begin position="1"/>
        <end position="22"/>
    </location>
</feature>
<dbReference type="AlphaFoldDB" id="A0A0E9VE76"/>
<dbReference type="EMBL" id="GBXM01032276">
    <property type="protein sequence ID" value="JAH76301.1"/>
    <property type="molecule type" value="Transcribed_RNA"/>
</dbReference>
<protein>
    <submittedName>
        <fullName evidence="2">Uncharacterized protein</fullName>
    </submittedName>
</protein>
<reference evidence="2" key="2">
    <citation type="journal article" date="2015" name="Fish Shellfish Immunol.">
        <title>Early steps in the European eel (Anguilla anguilla)-Vibrio vulnificus interaction in the gills: Role of the RtxA13 toxin.</title>
        <authorList>
            <person name="Callol A."/>
            <person name="Pajuelo D."/>
            <person name="Ebbesson L."/>
            <person name="Teles M."/>
            <person name="MacKenzie S."/>
            <person name="Amaro C."/>
        </authorList>
    </citation>
    <scope>NUCLEOTIDE SEQUENCE</scope>
</reference>
<reference evidence="2" key="1">
    <citation type="submission" date="2014-11" db="EMBL/GenBank/DDBJ databases">
        <authorList>
            <person name="Amaro Gonzalez C."/>
        </authorList>
    </citation>
    <scope>NUCLEOTIDE SEQUENCE</scope>
</reference>
<evidence type="ECO:0000256" key="1">
    <source>
        <dbReference type="SAM" id="MobiDB-lite"/>
    </source>
</evidence>
<name>A0A0E9VE76_ANGAN</name>
<proteinExistence type="predicted"/>
<feature type="compositionally biased region" description="Basic and acidic residues" evidence="1">
    <location>
        <begin position="13"/>
        <end position="22"/>
    </location>
</feature>
<organism evidence="2">
    <name type="scientific">Anguilla anguilla</name>
    <name type="common">European freshwater eel</name>
    <name type="synonym">Muraena anguilla</name>
    <dbReference type="NCBI Taxonomy" id="7936"/>
    <lineage>
        <taxon>Eukaryota</taxon>
        <taxon>Metazoa</taxon>
        <taxon>Chordata</taxon>
        <taxon>Craniata</taxon>
        <taxon>Vertebrata</taxon>
        <taxon>Euteleostomi</taxon>
        <taxon>Actinopterygii</taxon>
        <taxon>Neopterygii</taxon>
        <taxon>Teleostei</taxon>
        <taxon>Anguilliformes</taxon>
        <taxon>Anguillidae</taxon>
        <taxon>Anguilla</taxon>
    </lineage>
</organism>
<accession>A0A0E9VE76</accession>
<sequence>MTNDQSRISGVEMEEKNCQGKV</sequence>